<accession>A0AAD9LY26</accession>
<evidence type="ECO:0000313" key="2">
    <source>
        <dbReference type="EMBL" id="KAK2022348.1"/>
    </source>
</evidence>
<comment type="caution">
    <text evidence="2">The sequence shown here is derived from an EMBL/GenBank/DDBJ whole genome shotgun (WGS) entry which is preliminary data.</text>
</comment>
<protein>
    <submittedName>
        <fullName evidence="2">Uncharacterized protein</fullName>
    </submittedName>
</protein>
<reference evidence="2" key="1">
    <citation type="submission" date="2021-06" db="EMBL/GenBank/DDBJ databases">
        <title>Comparative genomics, transcriptomics and evolutionary studies reveal genomic signatures of adaptation to plant cell wall in hemibiotrophic fungi.</title>
        <authorList>
            <consortium name="DOE Joint Genome Institute"/>
            <person name="Baroncelli R."/>
            <person name="Diaz J.F."/>
            <person name="Benocci T."/>
            <person name="Peng M."/>
            <person name="Battaglia E."/>
            <person name="Haridas S."/>
            <person name="Andreopoulos W."/>
            <person name="Labutti K."/>
            <person name="Pangilinan J."/>
            <person name="Floch G.L."/>
            <person name="Makela M.R."/>
            <person name="Henrissat B."/>
            <person name="Grigoriev I.V."/>
            <person name="Crouch J.A."/>
            <person name="De Vries R.P."/>
            <person name="Sukno S.A."/>
            <person name="Thon M.R."/>
        </authorList>
    </citation>
    <scope>NUCLEOTIDE SEQUENCE</scope>
    <source>
        <strain evidence="2">MAFF235873</strain>
    </source>
</reference>
<feature type="compositionally biased region" description="Polar residues" evidence="1">
    <location>
        <begin position="36"/>
        <end position="48"/>
    </location>
</feature>
<organism evidence="2 3">
    <name type="scientific">Colletotrichum zoysiae</name>
    <dbReference type="NCBI Taxonomy" id="1216348"/>
    <lineage>
        <taxon>Eukaryota</taxon>
        <taxon>Fungi</taxon>
        <taxon>Dikarya</taxon>
        <taxon>Ascomycota</taxon>
        <taxon>Pezizomycotina</taxon>
        <taxon>Sordariomycetes</taxon>
        <taxon>Hypocreomycetidae</taxon>
        <taxon>Glomerellales</taxon>
        <taxon>Glomerellaceae</taxon>
        <taxon>Colletotrichum</taxon>
        <taxon>Colletotrichum graminicola species complex</taxon>
    </lineage>
</organism>
<gene>
    <name evidence="2" type="ORF">LX32DRAFT_573753</name>
</gene>
<dbReference type="AlphaFoldDB" id="A0AAD9LY26"/>
<keyword evidence="3" id="KW-1185">Reference proteome</keyword>
<proteinExistence type="predicted"/>
<name>A0AAD9LY26_9PEZI</name>
<dbReference type="Proteomes" id="UP001232148">
    <property type="component" value="Unassembled WGS sequence"/>
</dbReference>
<evidence type="ECO:0000256" key="1">
    <source>
        <dbReference type="SAM" id="MobiDB-lite"/>
    </source>
</evidence>
<sequence length="84" mass="9456">MAPTASERAQAKFFAVIEDPRRYDSSNFKNRVMITRTPSGGSELTNMVSRPPPRRGSSSSQGSVIVEHQTIRSRIKSWMYPRAV</sequence>
<dbReference type="EMBL" id="MU843047">
    <property type="protein sequence ID" value="KAK2022348.1"/>
    <property type="molecule type" value="Genomic_DNA"/>
</dbReference>
<feature type="region of interest" description="Disordered" evidence="1">
    <location>
        <begin position="35"/>
        <end position="64"/>
    </location>
</feature>
<evidence type="ECO:0000313" key="3">
    <source>
        <dbReference type="Proteomes" id="UP001232148"/>
    </source>
</evidence>